<keyword evidence="6" id="KW-1185">Reference proteome</keyword>
<feature type="compositionally biased region" description="Polar residues" evidence="3">
    <location>
        <begin position="392"/>
        <end position="411"/>
    </location>
</feature>
<sequence>MAHEQQSQPEEQHVRLPKKQLLRQRQLGSNSQRKHMAPAQTGDVAASAPTLLAKEQREAGSADAGSDDHGEESSVSAKKRKLSTRRAEQNRAAQRAFRERKEKHTKELEEKVLLLETQYKTTVRPETEATVTSVTAASDYGYSQLEMCERELLASKELGRKLQQERDQLILTVDQLHADIKLLNNENQRLRNTPSGSQGYHRHSMPHHGSGHMQGPRKHYIHGGGVYHHNTSRGDPRAARQYSQSSDMQHFTVKGGAGFVPVRPIQRPAVGLSRPLLEWSPLDASRVEQSRLPPFTYGTSMPHMAPYIGSSGDLLSAPPLNSESDMYFQLSQPLWLPDVSGSIDANAPKRSQASTLDLMDFRLASTPKSSPFPTWTEPAGIPARTILPPVPQSTSSPDQQVMPPSNDNAQRLSHKDCHWNEIPTQSAMPKLISSRQSTLSSADMRRISSSSTLGVANGTIPASSP</sequence>
<dbReference type="InterPro" id="IPR050936">
    <property type="entry name" value="AP-1-like"/>
</dbReference>
<evidence type="ECO:0000313" key="5">
    <source>
        <dbReference type="EMBL" id="KAH6601206.1"/>
    </source>
</evidence>
<dbReference type="Gene3D" id="1.20.5.170">
    <property type="match status" value="1"/>
</dbReference>
<proteinExistence type="predicted"/>
<dbReference type="PANTHER" id="PTHR40621">
    <property type="entry name" value="TRANSCRIPTION FACTOR KAPC-RELATED"/>
    <property type="match status" value="1"/>
</dbReference>
<evidence type="ECO:0000259" key="4">
    <source>
        <dbReference type="PROSITE" id="PS00036"/>
    </source>
</evidence>
<comment type="subcellular location">
    <subcellularLocation>
        <location evidence="1">Nucleus</location>
    </subcellularLocation>
</comment>
<dbReference type="InterPro" id="IPR046347">
    <property type="entry name" value="bZIP_sf"/>
</dbReference>
<gene>
    <name evidence="5" type="ORF">BASA50_001731</name>
</gene>
<dbReference type="CDD" id="cd14688">
    <property type="entry name" value="bZIP_YAP"/>
    <property type="match status" value="1"/>
</dbReference>
<evidence type="ECO:0000256" key="1">
    <source>
        <dbReference type="ARBA" id="ARBA00004123"/>
    </source>
</evidence>
<dbReference type="PROSITE" id="PS00036">
    <property type="entry name" value="BZIP_BASIC"/>
    <property type="match status" value="1"/>
</dbReference>
<feature type="domain" description="BZIP" evidence="4">
    <location>
        <begin position="85"/>
        <end position="100"/>
    </location>
</feature>
<dbReference type="Pfam" id="PF00170">
    <property type="entry name" value="bZIP_1"/>
    <property type="match status" value="1"/>
</dbReference>
<evidence type="ECO:0000256" key="2">
    <source>
        <dbReference type="ARBA" id="ARBA00023242"/>
    </source>
</evidence>
<evidence type="ECO:0000256" key="3">
    <source>
        <dbReference type="SAM" id="MobiDB-lite"/>
    </source>
</evidence>
<reference evidence="5 6" key="1">
    <citation type="submission" date="2021-02" db="EMBL/GenBank/DDBJ databases">
        <title>Variation within the Batrachochytrium salamandrivorans European outbreak.</title>
        <authorList>
            <person name="Kelly M."/>
            <person name="Pasmans F."/>
            <person name="Shea T.P."/>
            <person name="Munoz J.F."/>
            <person name="Carranza S."/>
            <person name="Cuomo C.A."/>
            <person name="Martel A."/>
        </authorList>
    </citation>
    <scope>NUCLEOTIDE SEQUENCE [LARGE SCALE GENOMIC DNA]</scope>
    <source>
        <strain evidence="5 6">AMFP18/2</strain>
    </source>
</reference>
<protein>
    <recommendedName>
        <fullName evidence="4">BZIP domain-containing protein</fullName>
    </recommendedName>
</protein>
<feature type="region of interest" description="Disordered" evidence="3">
    <location>
        <begin position="189"/>
        <end position="215"/>
    </location>
</feature>
<dbReference type="Proteomes" id="UP001648503">
    <property type="component" value="Unassembled WGS sequence"/>
</dbReference>
<feature type="compositionally biased region" description="Polar residues" evidence="3">
    <location>
        <begin position="422"/>
        <end position="439"/>
    </location>
</feature>
<evidence type="ECO:0000313" key="6">
    <source>
        <dbReference type="Proteomes" id="UP001648503"/>
    </source>
</evidence>
<comment type="caution">
    <text evidence="5">The sequence shown here is derived from an EMBL/GenBank/DDBJ whole genome shotgun (WGS) entry which is preliminary data.</text>
</comment>
<feature type="compositionally biased region" description="Basic and acidic residues" evidence="3">
    <location>
        <begin position="54"/>
        <end position="72"/>
    </location>
</feature>
<accession>A0ABQ8FPL5</accession>
<feature type="compositionally biased region" description="Basic residues" evidence="3">
    <location>
        <begin position="200"/>
        <end position="215"/>
    </location>
</feature>
<feature type="region of interest" description="Disordered" evidence="3">
    <location>
        <begin position="369"/>
        <end position="465"/>
    </location>
</feature>
<name>A0ABQ8FPL5_9FUNG</name>
<dbReference type="EMBL" id="JAFCIX010000016">
    <property type="protein sequence ID" value="KAH6601206.1"/>
    <property type="molecule type" value="Genomic_DNA"/>
</dbReference>
<keyword evidence="2" id="KW-0539">Nucleus</keyword>
<dbReference type="PANTHER" id="PTHR40621:SF6">
    <property type="entry name" value="AP-1-LIKE TRANSCRIPTION FACTOR YAP1-RELATED"/>
    <property type="match status" value="1"/>
</dbReference>
<feature type="compositionally biased region" description="Polar residues" evidence="3">
    <location>
        <begin position="189"/>
        <end position="198"/>
    </location>
</feature>
<organism evidence="5 6">
    <name type="scientific">Batrachochytrium salamandrivorans</name>
    <dbReference type="NCBI Taxonomy" id="1357716"/>
    <lineage>
        <taxon>Eukaryota</taxon>
        <taxon>Fungi</taxon>
        <taxon>Fungi incertae sedis</taxon>
        <taxon>Chytridiomycota</taxon>
        <taxon>Chytridiomycota incertae sedis</taxon>
        <taxon>Chytridiomycetes</taxon>
        <taxon>Rhizophydiales</taxon>
        <taxon>Rhizophydiales incertae sedis</taxon>
        <taxon>Batrachochytrium</taxon>
    </lineage>
</organism>
<dbReference type="InterPro" id="IPR004827">
    <property type="entry name" value="bZIP"/>
</dbReference>
<dbReference type="SUPFAM" id="SSF57959">
    <property type="entry name" value="Leucine zipper domain"/>
    <property type="match status" value="1"/>
</dbReference>
<feature type="region of interest" description="Disordered" evidence="3">
    <location>
        <begin position="1"/>
        <end position="103"/>
    </location>
</feature>